<keyword evidence="2" id="KW-1185">Reference proteome</keyword>
<protein>
    <submittedName>
        <fullName evidence="1">Uncharacterized protein</fullName>
    </submittedName>
</protein>
<comment type="caution">
    <text evidence="1">The sequence shown here is derived from an EMBL/GenBank/DDBJ whole genome shotgun (WGS) entry which is preliminary data.</text>
</comment>
<dbReference type="AlphaFoldDB" id="A0AAD7UN85"/>
<gene>
    <name evidence="1" type="ORF">CTAYLR_010394</name>
</gene>
<evidence type="ECO:0000313" key="2">
    <source>
        <dbReference type="Proteomes" id="UP001230188"/>
    </source>
</evidence>
<name>A0AAD7UN85_9STRA</name>
<reference evidence="1" key="1">
    <citation type="submission" date="2023-01" db="EMBL/GenBank/DDBJ databases">
        <title>Metagenome sequencing of chrysophaentin producing Chrysophaeum taylorii.</title>
        <authorList>
            <person name="Davison J."/>
            <person name="Bewley C."/>
        </authorList>
    </citation>
    <scope>NUCLEOTIDE SEQUENCE</scope>
    <source>
        <strain evidence="1">NIES-1699</strain>
    </source>
</reference>
<organism evidence="1 2">
    <name type="scientific">Chrysophaeum taylorii</name>
    <dbReference type="NCBI Taxonomy" id="2483200"/>
    <lineage>
        <taxon>Eukaryota</taxon>
        <taxon>Sar</taxon>
        <taxon>Stramenopiles</taxon>
        <taxon>Ochrophyta</taxon>
        <taxon>Pelagophyceae</taxon>
        <taxon>Pelagomonadales</taxon>
        <taxon>Pelagomonadaceae</taxon>
        <taxon>Chrysophaeum</taxon>
    </lineage>
</organism>
<sequence>MGMSNAGFTAVTEAFAHKAYDVTNYWVKFMPPLCICTLCTITTKLELEPEEAVLSNKNCLCTSIERRPYGELGSVEKNTAFGCCASFQFGKVVVMPGCGCSGRLVEEIVRELKARMKARGDTGQIRRAEQHLAEIQVVKADVANLNAKVDAILEHLKIAPPQPVAAASMVERL</sequence>
<proteinExistence type="predicted"/>
<evidence type="ECO:0000313" key="1">
    <source>
        <dbReference type="EMBL" id="KAJ8612760.1"/>
    </source>
</evidence>
<dbReference type="EMBL" id="JAQMWT010000041">
    <property type="protein sequence ID" value="KAJ8612760.1"/>
    <property type="molecule type" value="Genomic_DNA"/>
</dbReference>
<accession>A0AAD7UN85</accession>
<dbReference type="Proteomes" id="UP001230188">
    <property type="component" value="Unassembled WGS sequence"/>
</dbReference>